<evidence type="ECO:0000313" key="2">
    <source>
        <dbReference type="Proteomes" id="UP001501710"/>
    </source>
</evidence>
<dbReference type="RefSeq" id="WP_344899774.1">
    <property type="nucleotide sequence ID" value="NZ_BAABAS010000015.1"/>
</dbReference>
<keyword evidence="2" id="KW-1185">Reference proteome</keyword>
<reference evidence="2" key="1">
    <citation type="journal article" date="2019" name="Int. J. Syst. Evol. Microbiol.">
        <title>The Global Catalogue of Microorganisms (GCM) 10K type strain sequencing project: providing services to taxonomists for standard genome sequencing and annotation.</title>
        <authorList>
            <consortium name="The Broad Institute Genomics Platform"/>
            <consortium name="The Broad Institute Genome Sequencing Center for Infectious Disease"/>
            <person name="Wu L."/>
            <person name="Ma J."/>
        </authorList>
    </citation>
    <scope>NUCLEOTIDE SEQUENCE [LARGE SCALE GENOMIC DNA]</scope>
    <source>
        <strain evidence="2">JCM 17440</strain>
    </source>
</reference>
<dbReference type="EMBL" id="BAABAS010000015">
    <property type="protein sequence ID" value="GAA4236219.1"/>
    <property type="molecule type" value="Genomic_DNA"/>
</dbReference>
<name>A0ABP8CA64_9ACTN</name>
<comment type="caution">
    <text evidence="1">The sequence shown here is derived from an EMBL/GenBank/DDBJ whole genome shotgun (WGS) entry which is preliminary data.</text>
</comment>
<protein>
    <submittedName>
        <fullName evidence="1">ABC transporter substrate-binding protein</fullName>
    </submittedName>
</protein>
<dbReference type="Gene3D" id="3.40.190.10">
    <property type="entry name" value="Periplasmic binding protein-like II"/>
    <property type="match status" value="1"/>
</dbReference>
<accession>A0ABP8CA64</accession>
<evidence type="ECO:0000313" key="1">
    <source>
        <dbReference type="EMBL" id="GAA4236219.1"/>
    </source>
</evidence>
<dbReference type="SUPFAM" id="SSF53850">
    <property type="entry name" value="Periplasmic binding protein-like II"/>
    <property type="match status" value="1"/>
</dbReference>
<dbReference type="Proteomes" id="UP001501710">
    <property type="component" value="Unassembled WGS sequence"/>
</dbReference>
<gene>
    <name evidence="1" type="ORF">GCM10022254_45310</name>
</gene>
<sequence>MTMAGERPRIHASLAVNDYEHVRDLCTGVVDVTGVALTVLNHPVEEIFFRFARHREWDVSELSMAKYCALRGSGDDTLTAVPVFPSRLFRHSAIFIRADGPADDPAALRGGRIGVPEWTQTATVYARALLEDEYGVSLEGVTWVQAGTNEPGRIEGVPVAVPDGVRLERRPDATLNDLLIDGELDAVIAAHPPREIERRGPRLRGLFTDPRAAERAYYERTGIFPIMHVIALRAELHARHPWIAMNLLTAFERAKRNSLERAFETNASRFPVPWQAAHAEDVRALFGGDDIWPYGIDANRPTLEAFTRMCHRQGITPRALTVEELFAPEVRDHFRI</sequence>
<organism evidence="1 2">
    <name type="scientific">Actinomadura meridiana</name>
    <dbReference type="NCBI Taxonomy" id="559626"/>
    <lineage>
        <taxon>Bacteria</taxon>
        <taxon>Bacillati</taxon>
        <taxon>Actinomycetota</taxon>
        <taxon>Actinomycetes</taxon>
        <taxon>Streptosporangiales</taxon>
        <taxon>Thermomonosporaceae</taxon>
        <taxon>Actinomadura</taxon>
    </lineage>
</organism>
<proteinExistence type="predicted"/>